<evidence type="ECO:0000259" key="1">
    <source>
        <dbReference type="PROSITE" id="PS50234"/>
    </source>
</evidence>
<proteinExistence type="predicted"/>
<dbReference type="CDD" id="cd00198">
    <property type="entry name" value="vWFA"/>
    <property type="match status" value="1"/>
</dbReference>
<reference evidence="2 3" key="1">
    <citation type="submission" date="2019-02" db="EMBL/GenBank/DDBJ databases">
        <title>Deep-cultivation of Planctomycetes and their phenomic and genomic characterization uncovers novel biology.</title>
        <authorList>
            <person name="Wiegand S."/>
            <person name="Jogler M."/>
            <person name="Boedeker C."/>
            <person name="Pinto D."/>
            <person name="Vollmers J."/>
            <person name="Rivas-Marin E."/>
            <person name="Kohn T."/>
            <person name="Peeters S.H."/>
            <person name="Heuer A."/>
            <person name="Rast P."/>
            <person name="Oberbeckmann S."/>
            <person name="Bunk B."/>
            <person name="Jeske O."/>
            <person name="Meyerdierks A."/>
            <person name="Storesund J.E."/>
            <person name="Kallscheuer N."/>
            <person name="Luecker S."/>
            <person name="Lage O.M."/>
            <person name="Pohl T."/>
            <person name="Merkel B.J."/>
            <person name="Hornburger P."/>
            <person name="Mueller R.-W."/>
            <person name="Bruemmer F."/>
            <person name="Labrenz M."/>
            <person name="Spormann A.M."/>
            <person name="Op Den Camp H."/>
            <person name="Overmann J."/>
            <person name="Amann R."/>
            <person name="Jetten M.S.M."/>
            <person name="Mascher T."/>
            <person name="Medema M.H."/>
            <person name="Devos D.P."/>
            <person name="Kaster A.-K."/>
            <person name="Ovreas L."/>
            <person name="Rohde M."/>
            <person name="Galperin M.Y."/>
            <person name="Jogler C."/>
        </authorList>
    </citation>
    <scope>NUCLEOTIDE SEQUENCE [LARGE SCALE GENOMIC DNA]</scope>
    <source>
        <strain evidence="2 3">KOR42</strain>
    </source>
</reference>
<evidence type="ECO:0000313" key="3">
    <source>
        <dbReference type="Proteomes" id="UP000317243"/>
    </source>
</evidence>
<accession>A0A5C5WLZ5</accession>
<sequence length="626" mass="71789">MISKNIPALLISLIVHFAVLGAMGFYRFQIIKDLDVVAVETIIEDERLQQEFEQDVSVDTQVSDNLSVQSGGTISTNIGAAAAQPAAQTKIEQSEALKDPDIKVTAISDISLPGLGEIAVDLGEGEVSGEVGARVEGYGAAMHRLTQEIIRMMREQPVIAVWMFDASNSLQDDRKEIRENFHKIYDELNIAKNQAESRKVRYSPLETMVCSFGSDVRKLTQKPTSEIEEIKKAIDRVEDDPSGIENPFSAISRVLDEYGKTAQNSDRKLMIIVVTDESGTDDQILEEVISKSETIRSPVYFLGREAVFGHPKARVRWKDPEPPNLTHWVSIDRGPETAFPECLQYTGFGDRWDSQSSGFGPYGQVRLAKKSGGIFFMLSGEEQDLAGRLSWTDRKFDDLAMKEYEPLLLARRDYEQSRKSSEFRDTLWQVIVMLNPNLDKQLNIKRWGYSIDPAEFDAQGKEQFDKTLRAMSRMSAALKEIERIAPLRAEEREPRWRAAYDLLYAQLMSYRVRQFQFLLALDQHSRLRPKLKDPKSNEWYFEHTQKLLEPDEEQIRRTKVDMTELNSQREQALALYDVVIKEHPGTPWAVRASAEKRWGFGITFEERFWDPRYYDAAYRNKRIPKF</sequence>
<organism evidence="2 3">
    <name type="scientific">Thalassoglobus neptunius</name>
    <dbReference type="NCBI Taxonomy" id="1938619"/>
    <lineage>
        <taxon>Bacteria</taxon>
        <taxon>Pseudomonadati</taxon>
        <taxon>Planctomycetota</taxon>
        <taxon>Planctomycetia</taxon>
        <taxon>Planctomycetales</taxon>
        <taxon>Planctomycetaceae</taxon>
        <taxon>Thalassoglobus</taxon>
    </lineage>
</organism>
<dbReference type="Gene3D" id="3.40.50.410">
    <property type="entry name" value="von Willebrand factor, type A domain"/>
    <property type="match status" value="1"/>
</dbReference>
<gene>
    <name evidence="2" type="ORF">KOR42_35250</name>
</gene>
<dbReference type="RefSeq" id="WP_146510973.1">
    <property type="nucleotide sequence ID" value="NZ_SIHI01000012.1"/>
</dbReference>
<keyword evidence="3" id="KW-1185">Reference proteome</keyword>
<comment type="caution">
    <text evidence="2">The sequence shown here is derived from an EMBL/GenBank/DDBJ whole genome shotgun (WGS) entry which is preliminary data.</text>
</comment>
<dbReference type="OrthoDB" id="239512at2"/>
<evidence type="ECO:0000313" key="2">
    <source>
        <dbReference type="EMBL" id="TWT51637.1"/>
    </source>
</evidence>
<dbReference type="AlphaFoldDB" id="A0A5C5WLZ5"/>
<dbReference type="PROSITE" id="PS50234">
    <property type="entry name" value="VWFA"/>
    <property type="match status" value="1"/>
</dbReference>
<dbReference type="EMBL" id="SIHI01000012">
    <property type="protein sequence ID" value="TWT51637.1"/>
    <property type="molecule type" value="Genomic_DNA"/>
</dbReference>
<feature type="domain" description="VWFA" evidence="1">
    <location>
        <begin position="159"/>
        <end position="303"/>
    </location>
</feature>
<dbReference type="InterPro" id="IPR036465">
    <property type="entry name" value="vWFA_dom_sf"/>
</dbReference>
<dbReference type="SUPFAM" id="SSF53300">
    <property type="entry name" value="vWA-like"/>
    <property type="match status" value="1"/>
</dbReference>
<protein>
    <recommendedName>
        <fullName evidence="1">VWFA domain-containing protein</fullName>
    </recommendedName>
</protein>
<dbReference type="Proteomes" id="UP000317243">
    <property type="component" value="Unassembled WGS sequence"/>
</dbReference>
<name>A0A5C5WLZ5_9PLAN</name>
<dbReference type="InterPro" id="IPR002035">
    <property type="entry name" value="VWF_A"/>
</dbReference>